<protein>
    <submittedName>
        <fullName evidence="2">Uncharacterized protein</fullName>
    </submittedName>
</protein>
<dbReference type="AlphaFoldDB" id="A0A0A9BWE4"/>
<evidence type="ECO:0000313" key="2">
    <source>
        <dbReference type="EMBL" id="JAD68389.1"/>
    </source>
</evidence>
<sequence>MCSNSSIQQANSSSQKAGAKKEKKVATYLIVR</sequence>
<feature type="compositionally biased region" description="Low complexity" evidence="1">
    <location>
        <begin position="1"/>
        <end position="15"/>
    </location>
</feature>
<proteinExistence type="predicted"/>
<dbReference type="EMBL" id="GBRH01229506">
    <property type="protein sequence ID" value="JAD68389.1"/>
    <property type="molecule type" value="Transcribed_RNA"/>
</dbReference>
<organism evidence="2">
    <name type="scientific">Arundo donax</name>
    <name type="common">Giant reed</name>
    <name type="synonym">Donax arundinaceus</name>
    <dbReference type="NCBI Taxonomy" id="35708"/>
    <lineage>
        <taxon>Eukaryota</taxon>
        <taxon>Viridiplantae</taxon>
        <taxon>Streptophyta</taxon>
        <taxon>Embryophyta</taxon>
        <taxon>Tracheophyta</taxon>
        <taxon>Spermatophyta</taxon>
        <taxon>Magnoliopsida</taxon>
        <taxon>Liliopsida</taxon>
        <taxon>Poales</taxon>
        <taxon>Poaceae</taxon>
        <taxon>PACMAD clade</taxon>
        <taxon>Arundinoideae</taxon>
        <taxon>Arundineae</taxon>
        <taxon>Arundo</taxon>
    </lineage>
</organism>
<feature type="region of interest" description="Disordered" evidence="1">
    <location>
        <begin position="1"/>
        <end position="24"/>
    </location>
</feature>
<accession>A0A0A9BWE4</accession>
<name>A0A0A9BWE4_ARUDO</name>
<reference evidence="2" key="1">
    <citation type="submission" date="2014-09" db="EMBL/GenBank/DDBJ databases">
        <authorList>
            <person name="Magalhaes I.L.F."/>
            <person name="Oliveira U."/>
            <person name="Santos F.R."/>
            <person name="Vidigal T.H.D.A."/>
            <person name="Brescovit A.D."/>
            <person name="Santos A.J."/>
        </authorList>
    </citation>
    <scope>NUCLEOTIDE SEQUENCE</scope>
    <source>
        <tissue evidence="2">Shoot tissue taken approximately 20 cm above the soil surface</tissue>
    </source>
</reference>
<evidence type="ECO:0000256" key="1">
    <source>
        <dbReference type="SAM" id="MobiDB-lite"/>
    </source>
</evidence>
<reference evidence="2" key="2">
    <citation type="journal article" date="2015" name="Data Brief">
        <title>Shoot transcriptome of the giant reed, Arundo donax.</title>
        <authorList>
            <person name="Barrero R.A."/>
            <person name="Guerrero F.D."/>
            <person name="Moolhuijzen P."/>
            <person name="Goolsby J.A."/>
            <person name="Tidwell J."/>
            <person name="Bellgard S.E."/>
            <person name="Bellgard M.I."/>
        </authorList>
    </citation>
    <scope>NUCLEOTIDE SEQUENCE</scope>
    <source>
        <tissue evidence="2">Shoot tissue taken approximately 20 cm above the soil surface</tissue>
    </source>
</reference>